<feature type="domain" description="FF" evidence="24">
    <location>
        <begin position="271"/>
        <end position="325"/>
    </location>
</feature>
<evidence type="ECO:0000256" key="4">
    <source>
        <dbReference type="ARBA" id="ARBA00022499"/>
    </source>
</evidence>
<keyword evidence="6" id="KW-0507">mRNA processing</keyword>
<evidence type="ECO:0000256" key="22">
    <source>
        <dbReference type="SAM" id="MobiDB-lite"/>
    </source>
</evidence>
<keyword evidence="8" id="KW-0832">Ubl conjugation</keyword>
<evidence type="ECO:0000256" key="19">
    <source>
        <dbReference type="ARBA" id="ARBA00080326"/>
    </source>
</evidence>
<dbReference type="Ensembl" id="ENSCPRT00005003124.1">
    <property type="protein sequence ID" value="ENSCPRP00005002669.1"/>
    <property type="gene ID" value="ENSCPRG00005001883.1"/>
</dbReference>
<feature type="compositionally biased region" description="Gly residues" evidence="22">
    <location>
        <begin position="711"/>
        <end position="721"/>
    </location>
</feature>
<keyword evidence="26" id="KW-1185">Reference proteome</keyword>
<feature type="domain" description="FF" evidence="24">
    <location>
        <begin position="337"/>
        <end position="392"/>
    </location>
</feature>
<evidence type="ECO:0000256" key="14">
    <source>
        <dbReference type="ARBA" id="ARBA00063790"/>
    </source>
</evidence>
<evidence type="ECO:0000313" key="26">
    <source>
        <dbReference type="Proteomes" id="UP000594220"/>
    </source>
</evidence>
<dbReference type="GO" id="GO:0045292">
    <property type="term" value="P:mRNA cis splicing, via spliceosome"/>
    <property type="evidence" value="ECO:0007669"/>
    <property type="project" value="InterPro"/>
</dbReference>
<dbReference type="SUPFAM" id="SSF51045">
    <property type="entry name" value="WW domain"/>
    <property type="match status" value="2"/>
</dbReference>
<keyword evidence="5" id="KW-0597">Phosphoprotein</keyword>
<feature type="compositionally biased region" description="Basic residues" evidence="22">
    <location>
        <begin position="791"/>
        <end position="801"/>
    </location>
</feature>
<comment type="function">
    <text evidence="12">Binds to WASL/N-WASP and suppresses its translocation from the nucleus to the cytoplasm, thereby inhibiting its cytoplasmic function. Plays a role in the regulation of cell morphology and cytoskeletal organization. Required in the control of cell shape and migration. May play a role in cytokinesis. May be involved in pre-mRNA splicing.</text>
</comment>
<feature type="domain" description="WW" evidence="23">
    <location>
        <begin position="90"/>
        <end position="123"/>
    </location>
</feature>
<dbReference type="GO" id="GO:0016363">
    <property type="term" value="C:nuclear matrix"/>
    <property type="evidence" value="ECO:0007669"/>
    <property type="project" value="UniProtKB-SubCell"/>
</dbReference>
<dbReference type="SMART" id="SM00441">
    <property type="entry name" value="FF"/>
    <property type="match status" value="4"/>
</dbReference>
<feature type="region of interest" description="Disordered" evidence="22">
    <location>
        <begin position="202"/>
        <end position="246"/>
    </location>
</feature>
<feature type="region of interest" description="Disordered" evidence="22">
    <location>
        <begin position="1"/>
        <end position="33"/>
    </location>
</feature>
<dbReference type="Pfam" id="PF01846">
    <property type="entry name" value="FF"/>
    <property type="match status" value="3"/>
</dbReference>
<dbReference type="FunFam" id="1.10.10.440:FF:000009">
    <property type="entry name" value="pre-mRNA-processing factor 40 homolog A isoform X1"/>
    <property type="match status" value="1"/>
</dbReference>
<evidence type="ECO:0000256" key="3">
    <source>
        <dbReference type="ARBA" id="ARBA00022481"/>
    </source>
</evidence>
<dbReference type="PROSITE" id="PS50020">
    <property type="entry name" value="WW_DOMAIN_2"/>
    <property type="match status" value="2"/>
</dbReference>
<feature type="compositionally biased region" description="Low complexity" evidence="22">
    <location>
        <begin position="210"/>
        <end position="230"/>
    </location>
</feature>
<evidence type="ECO:0000259" key="24">
    <source>
        <dbReference type="PROSITE" id="PS51676"/>
    </source>
</evidence>
<evidence type="ECO:0000256" key="18">
    <source>
        <dbReference type="ARBA" id="ARBA00078214"/>
    </source>
</evidence>
<evidence type="ECO:0000256" key="5">
    <source>
        <dbReference type="ARBA" id="ARBA00022553"/>
    </source>
</evidence>
<feature type="domain" description="FF" evidence="24">
    <location>
        <begin position="620"/>
        <end position="677"/>
    </location>
</feature>
<evidence type="ECO:0000256" key="2">
    <source>
        <dbReference type="ARBA" id="ARBA00004324"/>
    </source>
</evidence>
<protein>
    <recommendedName>
        <fullName evidence="16">Pre-mRNA-processing factor 40 homolog A</fullName>
    </recommendedName>
    <alternativeName>
        <fullName evidence="18">Formin-binding protein 11</fullName>
    </alternativeName>
    <alternativeName>
        <fullName evidence="20">Formin-binding protein 3</fullName>
    </alternativeName>
    <alternativeName>
        <fullName evidence="17">Huntingtin yeast partner C</fullName>
    </alternativeName>
    <alternativeName>
        <fullName evidence="19">Huntingtin-interacting protein C</fullName>
    </alternativeName>
    <alternativeName>
        <fullName evidence="15">Pre-mRNA-processing factor 40 homolog B</fullName>
    </alternativeName>
</protein>
<comment type="similarity">
    <text evidence="13">Belongs to the PRPF40 family.</text>
</comment>
<dbReference type="FunFam" id="1.10.10.440:FF:000011">
    <property type="entry name" value="pre-mRNA-processing factor 40 homolog A isoform X1"/>
    <property type="match status" value="1"/>
</dbReference>
<dbReference type="GO" id="GO:0071004">
    <property type="term" value="C:U2-type prespliceosome"/>
    <property type="evidence" value="ECO:0007669"/>
    <property type="project" value="TreeGrafter"/>
</dbReference>
<feature type="compositionally biased region" description="Basic and acidic residues" evidence="22">
    <location>
        <begin position="761"/>
        <end position="774"/>
    </location>
</feature>
<dbReference type="SMART" id="SM00456">
    <property type="entry name" value="WW"/>
    <property type="match status" value="2"/>
</dbReference>
<evidence type="ECO:0000256" key="8">
    <source>
        <dbReference type="ARBA" id="ARBA00022843"/>
    </source>
</evidence>
<feature type="region of interest" description="Disordered" evidence="22">
    <location>
        <begin position="743"/>
        <end position="831"/>
    </location>
</feature>
<evidence type="ECO:0000259" key="23">
    <source>
        <dbReference type="PROSITE" id="PS50020"/>
    </source>
</evidence>
<dbReference type="Gene3D" id="2.20.70.10">
    <property type="match status" value="2"/>
</dbReference>
<dbReference type="SUPFAM" id="SSF81698">
    <property type="entry name" value="FF domain"/>
    <property type="match status" value="5"/>
</dbReference>
<evidence type="ECO:0000256" key="13">
    <source>
        <dbReference type="ARBA" id="ARBA00061317"/>
    </source>
</evidence>
<evidence type="ECO:0000256" key="16">
    <source>
        <dbReference type="ARBA" id="ARBA00072041"/>
    </source>
</evidence>
<keyword evidence="10" id="KW-0508">mRNA splicing</keyword>
<feature type="coiled-coil region" evidence="21">
    <location>
        <begin position="456"/>
        <end position="489"/>
    </location>
</feature>
<evidence type="ECO:0000256" key="20">
    <source>
        <dbReference type="ARBA" id="ARBA00080815"/>
    </source>
</evidence>
<keyword evidence="11" id="KW-0539">Nucleus</keyword>
<evidence type="ECO:0000256" key="12">
    <source>
        <dbReference type="ARBA" id="ARBA00057440"/>
    </source>
</evidence>
<dbReference type="FunFam" id="1.10.10.440:FF:000015">
    <property type="entry name" value="pre-mRNA-processing factor 40 homolog B isoform X2"/>
    <property type="match status" value="1"/>
</dbReference>
<dbReference type="CDD" id="cd00201">
    <property type="entry name" value="WW"/>
    <property type="match status" value="2"/>
</dbReference>
<name>A0A7M4E0P0_CROPO</name>
<dbReference type="InterPro" id="IPR039726">
    <property type="entry name" value="Prp40-like"/>
</dbReference>
<evidence type="ECO:0000256" key="6">
    <source>
        <dbReference type="ARBA" id="ARBA00022664"/>
    </source>
</evidence>
<dbReference type="Pfam" id="PF00397">
    <property type="entry name" value="WW"/>
    <property type="match status" value="2"/>
</dbReference>
<accession>A0A7M4E0P0</accession>
<dbReference type="PANTHER" id="PTHR11864">
    <property type="entry name" value="PRE-MRNA-PROCESSING PROTEIN PRP40"/>
    <property type="match status" value="1"/>
</dbReference>
<dbReference type="InterPro" id="IPR001202">
    <property type="entry name" value="WW_dom"/>
</dbReference>
<dbReference type="GO" id="GO:0005685">
    <property type="term" value="C:U1 snRNP"/>
    <property type="evidence" value="ECO:0007669"/>
    <property type="project" value="TreeGrafter"/>
</dbReference>
<dbReference type="PROSITE" id="PS01159">
    <property type="entry name" value="WW_DOMAIN_1"/>
    <property type="match status" value="2"/>
</dbReference>
<dbReference type="GO" id="GO:0003723">
    <property type="term" value="F:RNA binding"/>
    <property type="evidence" value="ECO:0007669"/>
    <property type="project" value="TreeGrafter"/>
</dbReference>
<evidence type="ECO:0000256" key="11">
    <source>
        <dbReference type="ARBA" id="ARBA00023242"/>
    </source>
</evidence>
<dbReference type="Gene3D" id="1.10.10.440">
    <property type="entry name" value="FF domain"/>
    <property type="match status" value="5"/>
</dbReference>
<dbReference type="Pfam" id="PF25432">
    <property type="entry name" value="FF_PRPF40A"/>
    <property type="match status" value="1"/>
</dbReference>
<dbReference type="InterPro" id="IPR002713">
    <property type="entry name" value="FF_domain"/>
</dbReference>
<evidence type="ECO:0000256" key="10">
    <source>
        <dbReference type="ARBA" id="ARBA00023187"/>
    </source>
</evidence>
<proteinExistence type="inferred from homology"/>
<dbReference type="InterPro" id="IPR036517">
    <property type="entry name" value="FF_domain_sf"/>
</dbReference>
<keyword evidence="3" id="KW-0488">Methylation</keyword>
<comment type="subunit">
    <text evidence="14">Interacts with the N-terminus of HD.</text>
</comment>
<gene>
    <name evidence="25" type="primary">PRPF40B</name>
</gene>
<keyword evidence="9" id="KW-0007">Acetylation</keyword>
<comment type="subcellular location">
    <subcellularLocation>
        <location evidence="1">Nucleus matrix</location>
    </subcellularLocation>
    <subcellularLocation>
        <location evidence="2">Nucleus speckle</location>
    </subcellularLocation>
</comment>
<feature type="coiled-coil region" evidence="21">
    <location>
        <begin position="312"/>
        <end position="358"/>
    </location>
</feature>
<dbReference type="PROSITE" id="PS51676">
    <property type="entry name" value="FF"/>
    <property type="match status" value="6"/>
</dbReference>
<evidence type="ECO:0000313" key="25">
    <source>
        <dbReference type="Ensembl" id="ENSCPRP00005002669.1"/>
    </source>
</evidence>
<dbReference type="GeneTree" id="ENSGT00930000150980"/>
<feature type="region of interest" description="Disordered" evidence="22">
    <location>
        <begin position="682"/>
        <end position="724"/>
    </location>
</feature>
<evidence type="ECO:0000256" key="7">
    <source>
        <dbReference type="ARBA" id="ARBA00022737"/>
    </source>
</evidence>
<reference evidence="25" key="1">
    <citation type="submission" date="2025-08" db="UniProtKB">
        <authorList>
            <consortium name="Ensembl"/>
        </authorList>
    </citation>
    <scope>IDENTIFICATION</scope>
</reference>
<keyword evidence="7" id="KW-0677">Repeat</keyword>
<keyword evidence="4" id="KW-1017">Isopeptide bond</keyword>
<dbReference type="FunFam" id="2.20.70.10:FF:000050">
    <property type="entry name" value="pre-mRNA-processing factor 40 homolog B isoform X1"/>
    <property type="match status" value="1"/>
</dbReference>
<dbReference type="GO" id="GO:0016607">
    <property type="term" value="C:nuclear speck"/>
    <property type="evidence" value="ECO:0007669"/>
    <property type="project" value="UniProtKB-SubCell"/>
</dbReference>
<dbReference type="InterPro" id="IPR036020">
    <property type="entry name" value="WW_dom_sf"/>
</dbReference>
<reference evidence="25" key="2">
    <citation type="submission" date="2025-09" db="UniProtKB">
        <authorList>
            <consortium name="Ensembl"/>
        </authorList>
    </citation>
    <scope>IDENTIFICATION</scope>
</reference>
<dbReference type="FunFam" id="1.10.10.440:FF:000002">
    <property type="entry name" value="pre-mRNA-processing factor 40 homolog A isoform X1"/>
    <property type="match status" value="1"/>
</dbReference>
<sequence>MPPPGMPPPFPPMGLPPLGPRPPAVPPMPPGLMPPMIPPMAAPPPMGQVTPPAPAPPHCGERGAVTRAARGRKLNAEVLGSALDRGGRGSRAKPPWTEHKAPDGRIYYYNCDSKQSTWEKPDELKSKAELLLSQCPWREYKSDTGKSYYYNAQSKESRWTKPRDLDELEGMGPRWGGSWALGHGGTQGLLQRLPHHLGALIPPSRKQQETPSATSSPSLSSAATTDTEATAVDEQEPLALGAVAETPEEVIRREEDERGDTMLSAGSWSTKEEAKQAFKDLLKDKGVASNASWEQAMKMIINDPRYSALPKLSEKKQAFNAYKAQREKEEKEEARLRAKEAREELQRFLEQHERMSSTTRYRKAEQMFGELEVWAVVPERDRKEIYDDVLFFLAKKEKEHAKQLRKRNIQALKNILDSMSNVSFQTTWSEAQQYLMDNPTFAEDEDLQNMDKEDALICFEEHIRTLEREEEEEKEKTRLRERRQQRKNREAFQAFLDELHDKGQLHSMSTWMELYPALSTDARFANMLGQPGSTPLDLFKFYVEDLKARFHDEKKIIKDILKDRGFSVEVNTTFEDFAHVISFDKRAATLDAGNIKLTFNSLLEKAEAREREREKEEARKLRRREAAFKSMLKQAAPPLEPGAMWDEVRERFVCDTAFEQITLESERIRLFREFIQVLETECQHSHAKAKKHNKKGKKHHRKRPPAVSGGHHPGGLRGGSSGVQSPCLGPAWPCAAPQEWQGGTWLVTPLPPHLADSPESGAERERDKGRREPEPEPALEPEPERVELRRRSPKRSLRRMKSGWDTSESEPSEGELEKRRRTLLQQLDDHQ</sequence>
<feature type="domain" description="FF" evidence="24">
    <location>
        <begin position="405"/>
        <end position="465"/>
    </location>
</feature>
<evidence type="ECO:0000256" key="21">
    <source>
        <dbReference type="SAM" id="Coils"/>
    </source>
</evidence>
<evidence type="ECO:0000256" key="9">
    <source>
        <dbReference type="ARBA" id="ARBA00022990"/>
    </source>
</evidence>
<organism evidence="25 26">
    <name type="scientific">Crocodylus porosus</name>
    <name type="common">Saltwater crocodile</name>
    <name type="synonym">Estuarine crocodile</name>
    <dbReference type="NCBI Taxonomy" id="8502"/>
    <lineage>
        <taxon>Eukaryota</taxon>
        <taxon>Metazoa</taxon>
        <taxon>Chordata</taxon>
        <taxon>Craniata</taxon>
        <taxon>Vertebrata</taxon>
        <taxon>Euteleostomi</taxon>
        <taxon>Archelosauria</taxon>
        <taxon>Archosauria</taxon>
        <taxon>Crocodylia</taxon>
        <taxon>Longirostres</taxon>
        <taxon>Crocodylidae</taxon>
        <taxon>Crocodylus</taxon>
    </lineage>
</organism>
<dbReference type="Proteomes" id="UP000594220">
    <property type="component" value="Unplaced"/>
</dbReference>
<evidence type="ECO:0000256" key="1">
    <source>
        <dbReference type="ARBA" id="ARBA00004109"/>
    </source>
</evidence>
<evidence type="ECO:0000256" key="17">
    <source>
        <dbReference type="ARBA" id="ARBA00075613"/>
    </source>
</evidence>
<dbReference type="PANTHER" id="PTHR11864:SF1">
    <property type="entry name" value="PRE-MRNA-PROCESSING FACTOR 40 HOMOLOG B"/>
    <property type="match status" value="1"/>
</dbReference>
<dbReference type="FunFam" id="2.20.70.10:FF:000102">
    <property type="entry name" value="Pre-mRNA-processing factor 40 homolog B"/>
    <property type="match status" value="1"/>
</dbReference>
<feature type="domain" description="FF" evidence="24">
    <location>
        <begin position="485"/>
        <end position="545"/>
    </location>
</feature>
<evidence type="ECO:0000256" key="15">
    <source>
        <dbReference type="ARBA" id="ARBA00072039"/>
    </source>
</evidence>
<dbReference type="AlphaFoldDB" id="A0A7M4E0P0"/>
<keyword evidence="21" id="KW-0175">Coiled coil</keyword>
<dbReference type="FunFam" id="1.10.10.440:FF:000003">
    <property type="entry name" value="Pre-mRNA processing factor 40 homolog A"/>
    <property type="match status" value="1"/>
</dbReference>
<feature type="domain" description="FF" evidence="24">
    <location>
        <begin position="549"/>
        <end position="605"/>
    </location>
</feature>
<feature type="compositionally biased region" description="Basic residues" evidence="22">
    <location>
        <begin position="685"/>
        <end position="704"/>
    </location>
</feature>
<feature type="domain" description="WW" evidence="23">
    <location>
        <begin position="136"/>
        <end position="164"/>
    </location>
</feature>